<organism evidence="9 10">
    <name type="scientific">Chengkuizengella marina</name>
    <dbReference type="NCBI Taxonomy" id="2507566"/>
    <lineage>
        <taxon>Bacteria</taxon>
        <taxon>Bacillati</taxon>
        <taxon>Bacillota</taxon>
        <taxon>Bacilli</taxon>
        <taxon>Bacillales</taxon>
        <taxon>Paenibacillaceae</taxon>
        <taxon>Chengkuizengella</taxon>
    </lineage>
</organism>
<feature type="transmembrane region" description="Helical" evidence="7">
    <location>
        <begin position="12"/>
        <end position="35"/>
    </location>
</feature>
<dbReference type="RefSeq" id="WP_160646052.1">
    <property type="nucleotide sequence ID" value="NZ_SIJB01000023.1"/>
</dbReference>
<feature type="transmembrane region" description="Helical" evidence="7">
    <location>
        <begin position="217"/>
        <end position="239"/>
    </location>
</feature>
<dbReference type="Pfam" id="PF07690">
    <property type="entry name" value="MFS_1"/>
    <property type="match status" value="2"/>
</dbReference>
<evidence type="ECO:0000256" key="4">
    <source>
        <dbReference type="ARBA" id="ARBA00022692"/>
    </source>
</evidence>
<proteinExistence type="predicted"/>
<dbReference type="InterPro" id="IPR020846">
    <property type="entry name" value="MFS_dom"/>
</dbReference>
<dbReference type="GO" id="GO:0022857">
    <property type="term" value="F:transmembrane transporter activity"/>
    <property type="evidence" value="ECO:0007669"/>
    <property type="project" value="InterPro"/>
</dbReference>
<feature type="transmembrane region" description="Helical" evidence="7">
    <location>
        <begin position="314"/>
        <end position="336"/>
    </location>
</feature>
<feature type="transmembrane region" description="Helical" evidence="7">
    <location>
        <begin position="382"/>
        <end position="404"/>
    </location>
</feature>
<keyword evidence="3" id="KW-1003">Cell membrane</keyword>
<evidence type="ECO:0000313" key="9">
    <source>
        <dbReference type="EMBL" id="NBI29254.1"/>
    </source>
</evidence>
<keyword evidence="10" id="KW-1185">Reference proteome</keyword>
<feature type="transmembrane region" description="Helical" evidence="7">
    <location>
        <begin position="165"/>
        <end position="186"/>
    </location>
</feature>
<dbReference type="InterPro" id="IPR005829">
    <property type="entry name" value="Sugar_transporter_CS"/>
</dbReference>
<feature type="transmembrane region" description="Helical" evidence="7">
    <location>
        <begin position="97"/>
        <end position="116"/>
    </location>
</feature>
<name>A0A6N9Q3I0_9BACL</name>
<feature type="transmembrane region" description="Helical" evidence="7">
    <location>
        <begin position="357"/>
        <end position="376"/>
    </location>
</feature>
<reference evidence="9 10" key="1">
    <citation type="submission" date="2019-01" db="EMBL/GenBank/DDBJ databases">
        <title>Chengkuizengella sp. nov., isolated from deep-sea sediment of East Pacific Ocean.</title>
        <authorList>
            <person name="Yang J."/>
            <person name="Lai Q."/>
            <person name="Shao Z."/>
        </authorList>
    </citation>
    <scope>NUCLEOTIDE SEQUENCE [LARGE SCALE GENOMIC DNA]</scope>
    <source>
        <strain evidence="9 10">YPA3-1-1</strain>
    </source>
</reference>
<dbReference type="PANTHER" id="PTHR23517:SF3">
    <property type="entry name" value="INTEGRAL MEMBRANE TRANSPORT PROTEIN"/>
    <property type="match status" value="1"/>
</dbReference>
<feature type="domain" description="Major facilitator superfamily (MFS) profile" evidence="8">
    <location>
        <begin position="1"/>
        <end position="404"/>
    </location>
</feature>
<evidence type="ECO:0000256" key="2">
    <source>
        <dbReference type="ARBA" id="ARBA00022448"/>
    </source>
</evidence>
<dbReference type="InterPro" id="IPR050171">
    <property type="entry name" value="MFS_Transporters"/>
</dbReference>
<accession>A0A6N9Q3I0</accession>
<dbReference type="OrthoDB" id="9793283at2"/>
<keyword evidence="2" id="KW-0813">Transport</keyword>
<dbReference type="InterPro" id="IPR011701">
    <property type="entry name" value="MFS"/>
</dbReference>
<feature type="transmembrane region" description="Helical" evidence="7">
    <location>
        <begin position="41"/>
        <end position="62"/>
    </location>
</feature>
<dbReference type="Proteomes" id="UP000448943">
    <property type="component" value="Unassembled WGS sequence"/>
</dbReference>
<dbReference type="Gene3D" id="1.20.1250.20">
    <property type="entry name" value="MFS general substrate transporter like domains"/>
    <property type="match status" value="2"/>
</dbReference>
<comment type="caution">
    <text evidence="9">The sequence shown here is derived from an EMBL/GenBank/DDBJ whole genome shotgun (WGS) entry which is preliminary data.</text>
</comment>
<dbReference type="AlphaFoldDB" id="A0A6N9Q3I0"/>
<dbReference type="PANTHER" id="PTHR23517">
    <property type="entry name" value="RESISTANCE PROTEIN MDTM, PUTATIVE-RELATED-RELATED"/>
    <property type="match status" value="1"/>
</dbReference>
<keyword evidence="4 7" id="KW-0812">Transmembrane</keyword>
<evidence type="ECO:0000256" key="1">
    <source>
        <dbReference type="ARBA" id="ARBA00004651"/>
    </source>
</evidence>
<evidence type="ECO:0000313" key="10">
    <source>
        <dbReference type="Proteomes" id="UP000448943"/>
    </source>
</evidence>
<dbReference type="EMBL" id="SIJB01000023">
    <property type="protein sequence ID" value="NBI29254.1"/>
    <property type="molecule type" value="Genomic_DNA"/>
</dbReference>
<keyword evidence="6 7" id="KW-0472">Membrane</keyword>
<dbReference type="InterPro" id="IPR036259">
    <property type="entry name" value="MFS_trans_sf"/>
</dbReference>
<comment type="subcellular location">
    <subcellularLocation>
        <location evidence="1">Cell membrane</location>
        <topology evidence="1">Multi-pass membrane protein</topology>
    </subcellularLocation>
</comment>
<dbReference type="PROSITE" id="PS00216">
    <property type="entry name" value="SUGAR_TRANSPORT_1"/>
    <property type="match status" value="1"/>
</dbReference>
<feature type="transmembrane region" description="Helical" evidence="7">
    <location>
        <begin position="74"/>
        <end position="91"/>
    </location>
</feature>
<feature type="transmembrane region" description="Helical" evidence="7">
    <location>
        <begin position="292"/>
        <end position="308"/>
    </location>
</feature>
<keyword evidence="5 7" id="KW-1133">Transmembrane helix</keyword>
<evidence type="ECO:0000259" key="8">
    <source>
        <dbReference type="PROSITE" id="PS50850"/>
    </source>
</evidence>
<feature type="transmembrane region" description="Helical" evidence="7">
    <location>
        <begin position="136"/>
        <end position="159"/>
    </location>
</feature>
<gene>
    <name evidence="9" type="ORF">ERL59_09815</name>
</gene>
<evidence type="ECO:0000256" key="7">
    <source>
        <dbReference type="SAM" id="Phobius"/>
    </source>
</evidence>
<evidence type="ECO:0000256" key="3">
    <source>
        <dbReference type="ARBA" id="ARBA00022475"/>
    </source>
</evidence>
<dbReference type="PROSITE" id="PS50850">
    <property type="entry name" value="MFS"/>
    <property type="match status" value="1"/>
</dbReference>
<evidence type="ECO:0000256" key="6">
    <source>
        <dbReference type="ARBA" id="ARBA00023136"/>
    </source>
</evidence>
<sequence length="423" mass="47942">MSFKDFHINIKIRIIETFISKFIGSMIFPFMAIYLSSYYGVKTAGILLFLNVLMGIVINFFGGYFSDNYGRKKLILYAEIGRFIAFLVMMLSNSPWFESVFTTFLMMTLNTIFMGLSGPANQAMLIDVSKPEQRRVMYSITYWANNLSIAFGAILGALFFEHYLFELLIGLTVGALVVVILVLFFIEESYFPVKKENAASHVTEMVKTYSLVFKDKLFILFMIAGVFILSMEIQLPNYIGIRLSKEMSTQTFLFWKLDGVNMVGFLLTENTILVVLFLLFTTSLFKRYSDKNVLLLGSILFVIGYGVVSFTNHIWLLFVFIAVATLGEVVKLPVLHSYMASIPPAEARSSYMAVNNMTLNLAQIITSISVTISAYLSTFVMSIFIISIGFVGVAIYYFIFAELYKRVDKEQKVSIVNKQIIAS</sequence>
<dbReference type="CDD" id="cd17329">
    <property type="entry name" value="MFS_MdtH_MDR_like"/>
    <property type="match status" value="1"/>
</dbReference>
<evidence type="ECO:0000256" key="5">
    <source>
        <dbReference type="ARBA" id="ARBA00022989"/>
    </source>
</evidence>
<dbReference type="GO" id="GO:0005886">
    <property type="term" value="C:plasma membrane"/>
    <property type="evidence" value="ECO:0007669"/>
    <property type="project" value="UniProtKB-SubCell"/>
</dbReference>
<dbReference type="SUPFAM" id="SSF103473">
    <property type="entry name" value="MFS general substrate transporter"/>
    <property type="match status" value="1"/>
</dbReference>
<protein>
    <submittedName>
        <fullName evidence="9">MFS transporter</fullName>
    </submittedName>
</protein>
<feature type="transmembrane region" description="Helical" evidence="7">
    <location>
        <begin position="259"/>
        <end position="280"/>
    </location>
</feature>